<dbReference type="SMART" id="SM00715">
    <property type="entry name" value="LA"/>
    <property type="match status" value="1"/>
</dbReference>
<dbReference type="InterPro" id="IPR006630">
    <property type="entry name" value="La_HTH"/>
</dbReference>
<dbReference type="AlphaFoldDB" id="A0A7S1EV64"/>
<feature type="region of interest" description="Disordered" evidence="3">
    <location>
        <begin position="467"/>
        <end position="492"/>
    </location>
</feature>
<feature type="compositionally biased region" description="Acidic residues" evidence="3">
    <location>
        <begin position="286"/>
        <end position="297"/>
    </location>
</feature>
<evidence type="ECO:0000256" key="1">
    <source>
        <dbReference type="ARBA" id="ARBA00022884"/>
    </source>
</evidence>
<dbReference type="GO" id="GO:0003723">
    <property type="term" value="F:RNA binding"/>
    <property type="evidence" value="ECO:0007669"/>
    <property type="project" value="UniProtKB-UniRule"/>
</dbReference>
<gene>
    <name evidence="5" type="ORF">NSCI0253_LOCUS1245</name>
</gene>
<dbReference type="SUPFAM" id="SSF46785">
    <property type="entry name" value="Winged helix' DNA-binding domain"/>
    <property type="match status" value="1"/>
</dbReference>
<feature type="compositionally biased region" description="Low complexity" evidence="3">
    <location>
        <begin position="154"/>
        <end position="166"/>
    </location>
</feature>
<evidence type="ECO:0000313" key="5">
    <source>
        <dbReference type="EMBL" id="CAD8826899.1"/>
    </source>
</evidence>
<accession>A0A7S1EV64</accession>
<dbReference type="PROSITE" id="PS50961">
    <property type="entry name" value="HTH_LA"/>
    <property type="match status" value="1"/>
</dbReference>
<dbReference type="PANTHER" id="PTHR22792">
    <property type="entry name" value="LUPUS LA PROTEIN-RELATED"/>
    <property type="match status" value="1"/>
</dbReference>
<dbReference type="InterPro" id="IPR045180">
    <property type="entry name" value="La_dom_prot"/>
</dbReference>
<name>A0A7S1EV64_NOCSC</name>
<dbReference type="CDD" id="cd07323">
    <property type="entry name" value="LAM"/>
    <property type="match status" value="1"/>
</dbReference>
<evidence type="ECO:0000256" key="3">
    <source>
        <dbReference type="SAM" id="MobiDB-lite"/>
    </source>
</evidence>
<dbReference type="Gene3D" id="1.10.10.10">
    <property type="entry name" value="Winged helix-like DNA-binding domain superfamily/Winged helix DNA-binding domain"/>
    <property type="match status" value="1"/>
</dbReference>
<organism evidence="5">
    <name type="scientific">Noctiluca scintillans</name>
    <name type="common">Sea sparkle</name>
    <name type="synonym">Red tide dinoflagellate</name>
    <dbReference type="NCBI Taxonomy" id="2966"/>
    <lineage>
        <taxon>Eukaryota</taxon>
        <taxon>Sar</taxon>
        <taxon>Alveolata</taxon>
        <taxon>Dinophyceae</taxon>
        <taxon>Noctilucales</taxon>
        <taxon>Noctilucaceae</taxon>
        <taxon>Noctiluca</taxon>
    </lineage>
</organism>
<evidence type="ECO:0000256" key="2">
    <source>
        <dbReference type="PROSITE-ProRule" id="PRU00332"/>
    </source>
</evidence>
<feature type="compositionally biased region" description="Low complexity" evidence="3">
    <location>
        <begin position="199"/>
        <end position="222"/>
    </location>
</feature>
<feature type="region of interest" description="Disordered" evidence="3">
    <location>
        <begin position="375"/>
        <end position="413"/>
    </location>
</feature>
<reference evidence="5" key="1">
    <citation type="submission" date="2021-01" db="EMBL/GenBank/DDBJ databases">
        <authorList>
            <person name="Corre E."/>
            <person name="Pelletier E."/>
            <person name="Niang G."/>
            <person name="Scheremetjew M."/>
            <person name="Finn R."/>
            <person name="Kale V."/>
            <person name="Holt S."/>
            <person name="Cochrane G."/>
            <person name="Meng A."/>
            <person name="Brown T."/>
            <person name="Cohen L."/>
        </authorList>
    </citation>
    <scope>NUCLEOTIDE SEQUENCE</scope>
</reference>
<proteinExistence type="predicted"/>
<dbReference type="EMBL" id="HBFQ01001815">
    <property type="protein sequence ID" value="CAD8826899.1"/>
    <property type="molecule type" value="Transcribed_RNA"/>
</dbReference>
<feature type="domain" description="HTH La-type RNA-binding" evidence="4">
    <location>
        <begin position="577"/>
        <end position="670"/>
    </location>
</feature>
<feature type="compositionally biased region" description="Basic and acidic residues" evidence="3">
    <location>
        <begin position="244"/>
        <end position="260"/>
    </location>
</feature>
<feature type="region of interest" description="Disordered" evidence="3">
    <location>
        <begin position="1"/>
        <end position="20"/>
    </location>
</feature>
<dbReference type="InterPro" id="IPR036390">
    <property type="entry name" value="WH_DNA-bd_sf"/>
</dbReference>
<sequence length="682" mass="76274">MPRGSQHWVPTRTEKRDASGWLDEDAAESRLQWMCGTWSDQKGSLYTLSIGEGALEVVTIRPSGKVIKTHGLIRIQWRGTRGRIVWGRAGAHLPYNFREVDENTLNWDRSGSASFEWRRQPETTVEEEWTEAQESRTGRRRRERRFSAVDCKSEASSTRSHTSASSYTVPTYGGQWKEKVKPSEVPVETPPEDTSTKMASSWRPAARSSALPSPSSASSRVSTVSYGHGGPPRKSHGYEGTTAFDEHRARLRQEFKERRQQVSTLASQDGKKSRRRRRVKASKDSEVDEDTADDTELDHEAYEVSDGFAESSVTADRTDLVEVGIESAHGAPEREWREEEDEEDHGPDATNTSSSPTAEGLHACDSWSYELAKDSTDLHEQEVPKRFDSRSTEGVDETTHEGGSHGSERDLATRESSFSFLDAATAENAESQMSGQSSVPPQLVWGSQEERLLSALGVGSTILSAVPSPGTAKVQHRDGIDGKSCSTGTDAPVETQMSQDENMYVARLEHIAHSFLSQQWPMPWSALHFCDQYPAQLNGSPVVPFLVQDKRFLANTGNSTVCHAQNFVPATHGWNSWQWTPGALQQVSTTLDFYFSDSNLSCDTYLRNLMSPEGWVSISLLLTFPRMQVLRVDAWALRQAVMRSAMLELDSKVSYARIRERCRRERWVKARASQKCSPQSKA</sequence>
<evidence type="ECO:0000259" key="4">
    <source>
        <dbReference type="PROSITE" id="PS50961"/>
    </source>
</evidence>
<dbReference type="InterPro" id="IPR036388">
    <property type="entry name" value="WH-like_DNA-bd_sf"/>
</dbReference>
<keyword evidence="1 2" id="KW-0694">RNA-binding</keyword>
<dbReference type="Pfam" id="PF05383">
    <property type="entry name" value="La"/>
    <property type="match status" value="1"/>
</dbReference>
<feature type="region of interest" description="Disordered" evidence="3">
    <location>
        <begin position="126"/>
        <end position="361"/>
    </location>
</feature>
<protein>
    <recommendedName>
        <fullName evidence="4">HTH La-type RNA-binding domain-containing protein</fullName>
    </recommendedName>
</protein>